<proteinExistence type="inferred from homology"/>
<evidence type="ECO:0000313" key="7">
    <source>
        <dbReference type="EMBL" id="XCM34816.1"/>
    </source>
</evidence>
<dbReference type="NCBIfam" id="TIGR00219">
    <property type="entry name" value="mreC"/>
    <property type="match status" value="1"/>
</dbReference>
<dbReference type="InterPro" id="IPR055342">
    <property type="entry name" value="MreC_beta-barrel_core"/>
</dbReference>
<keyword evidence="5" id="KW-0175">Coiled coil</keyword>
<evidence type="ECO:0000256" key="5">
    <source>
        <dbReference type="SAM" id="Coils"/>
    </source>
</evidence>
<feature type="coiled-coil region" evidence="5">
    <location>
        <begin position="55"/>
        <end position="82"/>
    </location>
</feature>
<evidence type="ECO:0000256" key="3">
    <source>
        <dbReference type="ARBA" id="ARBA00022960"/>
    </source>
</evidence>
<protein>
    <recommendedName>
        <fullName evidence="2">Cell shape-determining protein MreC</fullName>
    </recommendedName>
    <alternativeName>
        <fullName evidence="4">Cell shape protein MreC</fullName>
    </alternativeName>
</protein>
<dbReference type="Gene3D" id="2.40.10.340">
    <property type="entry name" value="Rod shape-determining protein MreC, domain 1"/>
    <property type="match status" value="1"/>
</dbReference>
<dbReference type="PANTHER" id="PTHR34138:SF1">
    <property type="entry name" value="CELL SHAPE-DETERMINING PROTEIN MREC"/>
    <property type="match status" value="1"/>
</dbReference>
<reference evidence="7" key="1">
    <citation type="submission" date="2024-07" db="EMBL/GenBank/DDBJ databases">
        <authorList>
            <person name="Kim Y.J."/>
            <person name="Jeong J.Y."/>
        </authorList>
    </citation>
    <scope>NUCLEOTIDE SEQUENCE</scope>
    <source>
        <strain evidence="7">GIHE-MW2</strain>
    </source>
</reference>
<dbReference type="NCBIfam" id="NF010527">
    <property type="entry name" value="PRK13922.6-2"/>
    <property type="match status" value="1"/>
</dbReference>
<dbReference type="PANTHER" id="PTHR34138">
    <property type="entry name" value="CELL SHAPE-DETERMINING PROTEIN MREC"/>
    <property type="match status" value="1"/>
</dbReference>
<dbReference type="EMBL" id="CP159837">
    <property type="protein sequence ID" value="XCM34816.1"/>
    <property type="molecule type" value="Genomic_DNA"/>
</dbReference>
<evidence type="ECO:0000259" key="6">
    <source>
        <dbReference type="Pfam" id="PF04085"/>
    </source>
</evidence>
<dbReference type="Pfam" id="PF04085">
    <property type="entry name" value="MreC"/>
    <property type="match status" value="1"/>
</dbReference>
<dbReference type="RefSeq" id="WP_190878865.1">
    <property type="nucleotide sequence ID" value="NZ_CP159837.1"/>
</dbReference>
<dbReference type="InterPro" id="IPR042177">
    <property type="entry name" value="Cell/Rod_1"/>
</dbReference>
<accession>A0AAU8J6Q6</accession>
<dbReference type="InterPro" id="IPR042175">
    <property type="entry name" value="Cell/Rod_MreC_2"/>
</dbReference>
<organism evidence="7">
    <name type="scientific">Planktothricoides raciborskii GIHE-MW2</name>
    <dbReference type="NCBI Taxonomy" id="2792601"/>
    <lineage>
        <taxon>Bacteria</taxon>
        <taxon>Bacillati</taxon>
        <taxon>Cyanobacteriota</taxon>
        <taxon>Cyanophyceae</taxon>
        <taxon>Oscillatoriophycideae</taxon>
        <taxon>Oscillatoriales</taxon>
        <taxon>Oscillatoriaceae</taxon>
        <taxon>Planktothricoides</taxon>
    </lineage>
</organism>
<evidence type="ECO:0000256" key="1">
    <source>
        <dbReference type="ARBA" id="ARBA00009369"/>
    </source>
</evidence>
<dbReference type="InterPro" id="IPR007221">
    <property type="entry name" value="MreC"/>
</dbReference>
<dbReference type="GO" id="GO:0005886">
    <property type="term" value="C:plasma membrane"/>
    <property type="evidence" value="ECO:0007669"/>
    <property type="project" value="TreeGrafter"/>
</dbReference>
<dbReference type="GO" id="GO:0008360">
    <property type="term" value="P:regulation of cell shape"/>
    <property type="evidence" value="ECO:0007669"/>
    <property type="project" value="UniProtKB-KW"/>
</dbReference>
<feature type="domain" description="Rod shape-determining protein MreC beta-barrel core" evidence="6">
    <location>
        <begin position="98"/>
        <end position="242"/>
    </location>
</feature>
<evidence type="ECO:0000256" key="4">
    <source>
        <dbReference type="ARBA" id="ARBA00032089"/>
    </source>
</evidence>
<evidence type="ECO:0000256" key="2">
    <source>
        <dbReference type="ARBA" id="ARBA00013855"/>
    </source>
</evidence>
<keyword evidence="3" id="KW-0133">Cell shape</keyword>
<sequence length="264" mass="29103">MYTMRRWWGRYSSQLVWASVALGIALFIRYTEASPVYQVYEWLSRPFQLSETERSQLTNAKIVQLEQRVAVLEKENNKLEKLLGYVSQDAKSSIVAPVIGRSADRWWQQVTLGRGSKHGIRKNDVVTTEPGVVVGLIESVTPNSSQVLLISDPSFKVGVAVTRSRNLGLMRGSRGSKAVMEFFDKLPDVKPGDVISTSSLSQLFPVGLPVGVVESLNLNASPAPEAVINLSAPMNALEWVVVSPYVQKSPDLVNDALSTSEEIQ</sequence>
<gene>
    <name evidence="7" type="primary">mreC</name>
    <name evidence="7" type="ORF">ABWT76_003456</name>
</gene>
<dbReference type="AlphaFoldDB" id="A0AAU8J6Q6"/>
<name>A0AAU8J6Q6_9CYAN</name>
<dbReference type="Gene3D" id="2.40.10.350">
    <property type="entry name" value="Rod shape-determining protein MreC, domain 2"/>
    <property type="match status" value="1"/>
</dbReference>
<comment type="similarity">
    <text evidence="1">Belongs to the MreC family.</text>
</comment>